<geneLocation type="plasmid" evidence="3">
    <name>III</name>
</geneLocation>
<dbReference type="EMBL" id="HG938357">
    <property type="protein sequence ID" value="CDN58511.1"/>
    <property type="molecule type" value="Genomic_DNA"/>
</dbReference>
<dbReference type="AlphaFoldDB" id="A0A068TK86"/>
<dbReference type="Proteomes" id="UP000028186">
    <property type="component" value="Plasmid pHAMBI1141b"/>
</dbReference>
<keyword evidence="1" id="KW-0732">Signal</keyword>
<sequence length="146" mass="14817">MRKLLAHFVVAALLSSCQTADDALTTSSTPVAVTGPAASAIAGDMASRLAEQIGPASATTTIKLEKDTSEFAAALEAALKGWGYTVVTDGKVAKDVKPVELAYAIDGFDGQVLARLSTPSIALGRAYTPTAAGAAPASPLSIIQRN</sequence>
<evidence type="ECO:0000256" key="1">
    <source>
        <dbReference type="SAM" id="SignalP"/>
    </source>
</evidence>
<keyword evidence="2" id="KW-0614">Plasmid</keyword>
<gene>
    <name evidence="2" type="primary">trbH</name>
    <name evidence="2" type="ORF">RG1141_PB01630</name>
</gene>
<accession>A0A068TK86</accession>
<organism evidence="2 3">
    <name type="scientific">Neorhizobium galegae bv. officinalis bv. officinalis str. HAMBI 1141</name>
    <dbReference type="NCBI Taxonomy" id="1028801"/>
    <lineage>
        <taxon>Bacteria</taxon>
        <taxon>Pseudomonadati</taxon>
        <taxon>Pseudomonadota</taxon>
        <taxon>Alphaproteobacteria</taxon>
        <taxon>Hyphomicrobiales</taxon>
        <taxon>Rhizobiaceae</taxon>
        <taxon>Rhizobium/Agrobacterium group</taxon>
        <taxon>Neorhizobium</taxon>
    </lineage>
</organism>
<dbReference type="PROSITE" id="PS51257">
    <property type="entry name" value="PROKAR_LIPOPROTEIN"/>
    <property type="match status" value="1"/>
</dbReference>
<evidence type="ECO:0000313" key="2">
    <source>
        <dbReference type="EMBL" id="CDN58511.1"/>
    </source>
</evidence>
<dbReference type="KEGG" id="ngl:RG1141_PB01630"/>
<dbReference type="NCBIfam" id="NF010409">
    <property type="entry name" value="PRK13835.1"/>
    <property type="match status" value="1"/>
</dbReference>
<dbReference type="HOGENOM" id="CLU_1666660_0_0_5"/>
<feature type="chain" id="PRO_5001654024" evidence="1">
    <location>
        <begin position="21"/>
        <end position="146"/>
    </location>
</feature>
<feature type="signal peptide" evidence="1">
    <location>
        <begin position="1"/>
        <end position="20"/>
    </location>
</feature>
<protein>
    <submittedName>
        <fullName evidence="2">Conjugal transfer protein TrbH</fullName>
    </submittedName>
</protein>
<dbReference type="PATRIC" id="fig|1028801.3.peg.6296"/>
<reference evidence="3" key="1">
    <citation type="journal article" date="2014" name="BMC Genomics">
        <title>Genome sequencing of two Neorhizobium galegae strains reveals a noeT gene responsible for the unusual acetylation of the nodulation factors.</title>
        <authorList>
            <person name="Osterman J."/>
            <person name="Marsh J."/>
            <person name="Laine P.K."/>
            <person name="Zeng Z."/>
            <person name="Alatalo E."/>
            <person name="Sullivan J.T."/>
            <person name="Young J.P."/>
            <person name="Thomas-Oates J."/>
            <person name="Paulin L."/>
            <person name="Lindstrom K."/>
        </authorList>
    </citation>
    <scope>NUCLEOTIDE SEQUENCE [LARGE SCALE GENOMIC DNA]</scope>
    <source>
        <strain evidence="3">HAMBI 1141</strain>
        <plasmid evidence="3">III</plasmid>
    </source>
</reference>
<dbReference type="RefSeq" id="WP_040126055.1">
    <property type="nucleotide sequence ID" value="NZ_HG938357.1"/>
</dbReference>
<evidence type="ECO:0000313" key="3">
    <source>
        <dbReference type="Proteomes" id="UP000028186"/>
    </source>
</evidence>
<proteinExistence type="predicted"/>
<name>A0A068TK86_NEOGA</name>